<feature type="transmembrane region" description="Helical" evidence="2">
    <location>
        <begin position="96"/>
        <end position="120"/>
    </location>
</feature>
<evidence type="ECO:0000256" key="1">
    <source>
        <dbReference type="SAM" id="MobiDB-lite"/>
    </source>
</evidence>
<feature type="region of interest" description="Disordered" evidence="1">
    <location>
        <begin position="1"/>
        <end position="21"/>
    </location>
</feature>
<feature type="domain" description="EF-hand" evidence="3">
    <location>
        <begin position="52"/>
        <end position="87"/>
    </location>
</feature>
<evidence type="ECO:0000313" key="5">
    <source>
        <dbReference type="Proteomes" id="UP000041254"/>
    </source>
</evidence>
<evidence type="ECO:0000256" key="2">
    <source>
        <dbReference type="SAM" id="Phobius"/>
    </source>
</evidence>
<reference evidence="4 5" key="1">
    <citation type="submission" date="2014-11" db="EMBL/GenBank/DDBJ databases">
        <authorList>
            <person name="Zhu J."/>
            <person name="Qi W."/>
            <person name="Song R."/>
        </authorList>
    </citation>
    <scope>NUCLEOTIDE SEQUENCE [LARGE SCALE GENOMIC DNA]</scope>
</reference>
<dbReference type="Proteomes" id="UP000041254">
    <property type="component" value="Unassembled WGS sequence"/>
</dbReference>
<organism evidence="4 5">
    <name type="scientific">Vitrella brassicaformis (strain CCMP3155)</name>
    <dbReference type="NCBI Taxonomy" id="1169540"/>
    <lineage>
        <taxon>Eukaryota</taxon>
        <taxon>Sar</taxon>
        <taxon>Alveolata</taxon>
        <taxon>Colpodellida</taxon>
        <taxon>Vitrellaceae</taxon>
        <taxon>Vitrella</taxon>
    </lineage>
</organism>
<name>A0A0G4FEL4_VITBC</name>
<dbReference type="AlphaFoldDB" id="A0A0G4FEL4"/>
<keyword evidence="5" id="KW-1185">Reference proteome</keyword>
<keyword evidence="2" id="KW-0472">Membrane</keyword>
<keyword evidence="2" id="KW-0812">Transmembrane</keyword>
<dbReference type="InParanoid" id="A0A0G4FEL4"/>
<dbReference type="PROSITE" id="PS50222">
    <property type="entry name" value="EF_HAND_2"/>
    <property type="match status" value="1"/>
</dbReference>
<protein>
    <recommendedName>
        <fullName evidence="3">EF-hand domain-containing protein</fullName>
    </recommendedName>
</protein>
<proteinExistence type="predicted"/>
<keyword evidence="2" id="KW-1133">Transmembrane helix</keyword>
<evidence type="ECO:0000259" key="3">
    <source>
        <dbReference type="PROSITE" id="PS50222"/>
    </source>
</evidence>
<accession>A0A0G4FEL4</accession>
<dbReference type="PhylomeDB" id="A0A0G4FEL4"/>
<dbReference type="VEuPathDB" id="CryptoDB:Vbra_9101"/>
<gene>
    <name evidence="4" type="ORF">Vbra_9101</name>
</gene>
<evidence type="ECO:0000313" key="4">
    <source>
        <dbReference type="EMBL" id="CEM11623.1"/>
    </source>
</evidence>
<sequence>MSSSAPTMAVPPPPASAAQHDDGHCKVHAHIPTMNRTETFKKVTAASGQTGDEAQRIVELLRHWDSDKDGLFSVENVLQAAQTVLKEQRRNRMLRWVVVGVLVAYIVTLALLLGITYGAIEMAKDAKPDEDAVLRATHLANKDVVRTKSKVDVWSPFDVVDKSLADMEKVRA</sequence>
<dbReference type="EMBL" id="CDMY01000420">
    <property type="protein sequence ID" value="CEM11623.1"/>
    <property type="molecule type" value="Genomic_DNA"/>
</dbReference>
<dbReference type="InterPro" id="IPR002048">
    <property type="entry name" value="EF_hand_dom"/>
</dbReference>
<dbReference type="GO" id="GO:0005509">
    <property type="term" value="F:calcium ion binding"/>
    <property type="evidence" value="ECO:0007669"/>
    <property type="project" value="InterPro"/>
</dbReference>